<evidence type="ECO:0000256" key="3">
    <source>
        <dbReference type="ARBA" id="ARBA00022448"/>
    </source>
</evidence>
<dbReference type="OrthoDB" id="1907510at2759"/>
<dbReference type="GO" id="GO:0015211">
    <property type="term" value="F:purine nucleoside transmembrane transporter activity"/>
    <property type="evidence" value="ECO:0007669"/>
    <property type="project" value="UniProtKB-UniRule"/>
</dbReference>
<feature type="transmembrane region" description="Helical" evidence="7">
    <location>
        <begin position="427"/>
        <end position="445"/>
    </location>
</feature>
<gene>
    <name evidence="8" type="ORF">HU200_063255</name>
</gene>
<dbReference type="PANTHER" id="PTHR31376:SF35">
    <property type="entry name" value="PURINE PERMEASE-RELATED"/>
    <property type="match status" value="1"/>
</dbReference>
<accession>A0A835DZA8</accession>
<organism evidence="8 9">
    <name type="scientific">Digitaria exilis</name>
    <dbReference type="NCBI Taxonomy" id="1010633"/>
    <lineage>
        <taxon>Eukaryota</taxon>
        <taxon>Viridiplantae</taxon>
        <taxon>Streptophyta</taxon>
        <taxon>Embryophyta</taxon>
        <taxon>Tracheophyta</taxon>
        <taxon>Spermatophyta</taxon>
        <taxon>Magnoliopsida</taxon>
        <taxon>Liliopsida</taxon>
        <taxon>Poales</taxon>
        <taxon>Poaceae</taxon>
        <taxon>PACMAD clade</taxon>
        <taxon>Panicoideae</taxon>
        <taxon>Panicodae</taxon>
        <taxon>Paniceae</taxon>
        <taxon>Anthephorinae</taxon>
        <taxon>Digitaria</taxon>
    </lineage>
</organism>
<feature type="transmembrane region" description="Helical" evidence="7">
    <location>
        <begin position="372"/>
        <end position="393"/>
    </location>
</feature>
<feature type="transmembrane region" description="Helical" evidence="7">
    <location>
        <begin position="258"/>
        <end position="277"/>
    </location>
</feature>
<dbReference type="GO" id="GO:0005345">
    <property type="term" value="F:purine nucleobase transmembrane transporter activity"/>
    <property type="evidence" value="ECO:0007669"/>
    <property type="project" value="UniProtKB-UniRule"/>
</dbReference>
<dbReference type="Proteomes" id="UP000636709">
    <property type="component" value="Unassembled WGS sequence"/>
</dbReference>
<keyword evidence="9" id="KW-1185">Reference proteome</keyword>
<evidence type="ECO:0000256" key="4">
    <source>
        <dbReference type="ARBA" id="ARBA00022692"/>
    </source>
</evidence>
<feature type="transmembrane region" description="Helical" evidence="7">
    <location>
        <begin position="400"/>
        <end position="421"/>
    </location>
</feature>
<feature type="transmembrane region" description="Helical" evidence="7">
    <location>
        <begin position="227"/>
        <end position="246"/>
    </location>
</feature>
<evidence type="ECO:0000256" key="1">
    <source>
        <dbReference type="ARBA" id="ARBA00004141"/>
    </source>
</evidence>
<evidence type="ECO:0000256" key="7">
    <source>
        <dbReference type="RuleBase" id="RU368015"/>
    </source>
</evidence>
<keyword evidence="4 7" id="KW-0812">Transmembrane</keyword>
<sequence>MVNEINLRPACLINPTVSAKNWSSIPLRRRHCSEDRSEIAGQCNAIGSREPAAATALCGKTLTCKDFSLLRASCSSLSPSRLQPPACSAAPAVLCHRADLARPGLLALGFSIPDEEESVHEDGRNGHKAATFRWWVTVALDMLMVLCGTTVATLLGRLYYNSGGNSKWMATLTQSGGSPLLLVPLLLTPAPSPEDHRPAASKMWPIYAGLGVLIGFDNLMYSYALQYLPVSTFSLVAATQLGFNAVTSRLINAQRFTALIFNSVVVLTFSAALLGVGSSSDGTSSSDVPRGKYPVGFVLVLAASAVFALILSLFEVTFEKVIRARTLRWVLAMQMHTNLVASVVSVVGLLASGDWRTIHGEMDAFKDGRARYVMTLVGTAVSWQAAAFGAVRLIARVSSLFANVTATLALPLVPVFAVVLFGDRMTGIKVVAMLMAVWGFLSYVYQHYVDARRAGKDECRVCAGAAREGKDAVLPA</sequence>
<dbReference type="InterPro" id="IPR037185">
    <property type="entry name" value="EmrE-like"/>
</dbReference>
<evidence type="ECO:0000256" key="6">
    <source>
        <dbReference type="ARBA" id="ARBA00023136"/>
    </source>
</evidence>
<feature type="transmembrane region" description="Helical" evidence="7">
    <location>
        <begin position="134"/>
        <end position="160"/>
    </location>
</feature>
<dbReference type="SUPFAM" id="SSF103481">
    <property type="entry name" value="Multidrug resistance efflux transporter EmrE"/>
    <property type="match status" value="1"/>
</dbReference>
<evidence type="ECO:0000256" key="2">
    <source>
        <dbReference type="ARBA" id="ARBA00006213"/>
    </source>
</evidence>
<protein>
    <recommendedName>
        <fullName evidence="7">Probable purine permease</fullName>
    </recommendedName>
</protein>
<dbReference type="GO" id="GO:0016020">
    <property type="term" value="C:membrane"/>
    <property type="evidence" value="ECO:0007669"/>
    <property type="project" value="UniProtKB-SubCell"/>
</dbReference>
<dbReference type="Pfam" id="PF16913">
    <property type="entry name" value="PUNUT"/>
    <property type="match status" value="1"/>
</dbReference>
<dbReference type="PANTHER" id="PTHR31376">
    <property type="entry name" value="OS09G0467300 PROTEIN-RELATED"/>
    <property type="match status" value="1"/>
</dbReference>
<reference evidence="8" key="1">
    <citation type="submission" date="2020-07" db="EMBL/GenBank/DDBJ databases">
        <title>Genome sequence and genetic diversity analysis of an under-domesticated orphan crop, white fonio (Digitaria exilis).</title>
        <authorList>
            <person name="Bennetzen J.L."/>
            <person name="Chen S."/>
            <person name="Ma X."/>
            <person name="Wang X."/>
            <person name="Yssel A.E.J."/>
            <person name="Chaluvadi S.R."/>
            <person name="Johnson M."/>
            <person name="Gangashetty P."/>
            <person name="Hamidou F."/>
            <person name="Sanogo M.D."/>
            <person name="Zwaenepoel A."/>
            <person name="Wallace J."/>
            <person name="Van De Peer Y."/>
            <person name="Van Deynze A."/>
        </authorList>
    </citation>
    <scope>NUCLEOTIDE SEQUENCE</scope>
    <source>
        <tissue evidence="8">Leaves</tissue>
    </source>
</reference>
<evidence type="ECO:0000313" key="8">
    <source>
        <dbReference type="EMBL" id="KAF8651740.1"/>
    </source>
</evidence>
<comment type="caution">
    <text evidence="8">The sequence shown here is derived from an EMBL/GenBank/DDBJ whole genome shotgun (WGS) entry which is preliminary data.</text>
</comment>
<keyword evidence="6 7" id="KW-0472">Membrane</keyword>
<dbReference type="InterPro" id="IPR030182">
    <property type="entry name" value="PUP_plant"/>
</dbReference>
<comment type="caution">
    <text evidence="7">Lacks conserved residue(s) required for the propagation of feature annotation.</text>
</comment>
<evidence type="ECO:0000256" key="5">
    <source>
        <dbReference type="ARBA" id="ARBA00022989"/>
    </source>
</evidence>
<comment type="subcellular location">
    <subcellularLocation>
        <location evidence="1 7">Membrane</location>
        <topology evidence="1 7">Multi-pass membrane protein</topology>
    </subcellularLocation>
</comment>
<evidence type="ECO:0000313" key="9">
    <source>
        <dbReference type="Proteomes" id="UP000636709"/>
    </source>
</evidence>
<dbReference type="AlphaFoldDB" id="A0A835DZA8"/>
<feature type="transmembrane region" description="Helical" evidence="7">
    <location>
        <begin position="330"/>
        <end position="352"/>
    </location>
</feature>
<keyword evidence="5 7" id="KW-1133">Transmembrane helix</keyword>
<keyword evidence="3 7" id="KW-0813">Transport</keyword>
<feature type="transmembrane region" description="Helical" evidence="7">
    <location>
        <begin position="297"/>
        <end position="318"/>
    </location>
</feature>
<proteinExistence type="inferred from homology"/>
<comment type="similarity">
    <text evidence="2 7">Belongs to the purine permeases (TC 2.A.7.14) family.</text>
</comment>
<dbReference type="EMBL" id="JACEFO010002676">
    <property type="protein sequence ID" value="KAF8651740.1"/>
    <property type="molecule type" value="Genomic_DNA"/>
</dbReference>
<name>A0A835DZA8_9POAL</name>